<keyword evidence="1" id="KW-0472">Membrane</keyword>
<evidence type="ECO:0000313" key="4">
    <source>
        <dbReference type="Proteomes" id="UP000199051"/>
    </source>
</evidence>
<feature type="chain" id="PRO_5011514611" description="Prealbumin-like fold domain-containing protein" evidence="2">
    <location>
        <begin position="35"/>
        <end position="490"/>
    </location>
</feature>
<reference evidence="4" key="1">
    <citation type="submission" date="2016-10" db="EMBL/GenBank/DDBJ databases">
        <authorList>
            <person name="Varghese N."/>
            <person name="Submissions S."/>
        </authorList>
    </citation>
    <scope>NUCLEOTIDE SEQUENCE [LARGE SCALE GENOMIC DNA]</scope>
    <source>
        <strain evidence="4">DSM 44260</strain>
    </source>
</reference>
<keyword evidence="4" id="KW-1185">Reference proteome</keyword>
<keyword evidence="1" id="KW-0812">Transmembrane</keyword>
<dbReference type="RefSeq" id="WP_177215631.1">
    <property type="nucleotide sequence ID" value="NZ_FOGI01000007.1"/>
</dbReference>
<dbReference type="EMBL" id="FOGI01000007">
    <property type="protein sequence ID" value="SES11703.1"/>
    <property type="molecule type" value="Genomic_DNA"/>
</dbReference>
<evidence type="ECO:0000256" key="2">
    <source>
        <dbReference type="SAM" id="SignalP"/>
    </source>
</evidence>
<feature type="signal peptide" evidence="2">
    <location>
        <begin position="1"/>
        <end position="34"/>
    </location>
</feature>
<dbReference type="STRING" id="155974.SAMN04487818_107413"/>
<dbReference type="Proteomes" id="UP000199051">
    <property type="component" value="Unassembled WGS sequence"/>
</dbReference>
<evidence type="ECO:0008006" key="5">
    <source>
        <dbReference type="Google" id="ProtNLM"/>
    </source>
</evidence>
<dbReference type="GO" id="GO:0005975">
    <property type="term" value="P:carbohydrate metabolic process"/>
    <property type="evidence" value="ECO:0007669"/>
    <property type="project" value="UniProtKB-ARBA"/>
</dbReference>
<protein>
    <recommendedName>
        <fullName evidence="5">Prealbumin-like fold domain-containing protein</fullName>
    </recommendedName>
</protein>
<evidence type="ECO:0000313" key="3">
    <source>
        <dbReference type="EMBL" id="SES11703.1"/>
    </source>
</evidence>
<dbReference type="AlphaFoldDB" id="A0A1H9URQ8"/>
<gene>
    <name evidence="3" type="ORF">SAMN04487818_107413</name>
</gene>
<name>A0A1H9URQ8_9PSEU</name>
<sequence length="490" mass="50169">MRRSTLGARLTSAVATVATLSAALLVVGASPAAADYQKGLGVGVAPQPYRGAPPSSTEDWLGSYVVGGKQVWCVKFAFKEPDTNEVYQPGDVLKTKYGDALSPAQAADISYLLLRYADTKDGNEAAALAHLLHQWTAAPRSPADLDAAANGFRTIAYDIAFHDRELQQKFPAVPPVVARLRADATANHGPWTPLLTKPTKPQVIGTADTWTVEVRGAGGSGVGKVPVKVVLTDATSGGKTELTATTKDNGGPIALEVVPTGPKPSVSISLLAPADQPVVQHTVKDGTQSVVSTGGEKELKAAADTTAVTAPGAVAVAKLDEKTGQGIASVSLKVTGADKTTPAVAQDGKPLVGADGKPLVVVTGADGKAAVPNLRTPQEVCVTEVAAPPGYEQSFDPAKPPSACGKLEPGKTLELRLVNKPNVPTVPQTIPAGDGPTNAAAILDDGGPSVGLLVALGALLLFAGGAGTALWRKGRGPIVVGRRMRKDWGH</sequence>
<keyword evidence="2" id="KW-0732">Signal</keyword>
<organism evidence="3 4">
    <name type="scientific">Actinokineospora terrae</name>
    <dbReference type="NCBI Taxonomy" id="155974"/>
    <lineage>
        <taxon>Bacteria</taxon>
        <taxon>Bacillati</taxon>
        <taxon>Actinomycetota</taxon>
        <taxon>Actinomycetes</taxon>
        <taxon>Pseudonocardiales</taxon>
        <taxon>Pseudonocardiaceae</taxon>
        <taxon>Actinokineospora</taxon>
    </lineage>
</organism>
<proteinExistence type="predicted"/>
<evidence type="ECO:0000256" key="1">
    <source>
        <dbReference type="SAM" id="Phobius"/>
    </source>
</evidence>
<feature type="transmembrane region" description="Helical" evidence="1">
    <location>
        <begin position="450"/>
        <end position="471"/>
    </location>
</feature>
<keyword evidence="1" id="KW-1133">Transmembrane helix</keyword>
<dbReference type="InterPro" id="IPR013783">
    <property type="entry name" value="Ig-like_fold"/>
</dbReference>
<dbReference type="Gene3D" id="2.60.40.10">
    <property type="entry name" value="Immunoglobulins"/>
    <property type="match status" value="1"/>
</dbReference>
<accession>A0A1H9URQ8</accession>